<dbReference type="InterPro" id="IPR044086">
    <property type="entry name" value="LUC3-like"/>
</dbReference>
<dbReference type="InterPro" id="IPR016160">
    <property type="entry name" value="Ald_DH_CS_CYS"/>
</dbReference>
<dbReference type="EMBL" id="CP063362">
    <property type="protein sequence ID" value="QRG07269.1"/>
    <property type="molecule type" value="Genomic_DNA"/>
</dbReference>
<protein>
    <submittedName>
        <fullName evidence="6">Aldehyde dehydrogenase family protein</fullName>
    </submittedName>
</protein>
<dbReference type="InterPro" id="IPR016162">
    <property type="entry name" value="Ald_DH_N"/>
</dbReference>
<evidence type="ECO:0000313" key="7">
    <source>
        <dbReference type="Proteomes" id="UP000596427"/>
    </source>
</evidence>
<dbReference type="RefSeq" id="WP_203194184.1">
    <property type="nucleotide sequence ID" value="NZ_CP063362.1"/>
</dbReference>
<dbReference type="Proteomes" id="UP000596427">
    <property type="component" value="Chromosome"/>
</dbReference>
<organism evidence="6 7">
    <name type="scientific">Xanthobacter dioxanivorans</name>
    <dbReference type="NCBI Taxonomy" id="2528964"/>
    <lineage>
        <taxon>Bacteria</taxon>
        <taxon>Pseudomonadati</taxon>
        <taxon>Pseudomonadota</taxon>
        <taxon>Alphaproteobacteria</taxon>
        <taxon>Hyphomicrobiales</taxon>
        <taxon>Xanthobacteraceae</taxon>
        <taxon>Xanthobacter</taxon>
    </lineage>
</organism>
<dbReference type="PROSITE" id="PS00070">
    <property type="entry name" value="ALDEHYDE_DEHYDR_CYS"/>
    <property type="match status" value="1"/>
</dbReference>
<dbReference type="GO" id="GO:0016620">
    <property type="term" value="F:oxidoreductase activity, acting on the aldehyde or oxo group of donors, NAD or NADP as acceptor"/>
    <property type="evidence" value="ECO:0007669"/>
    <property type="project" value="InterPro"/>
</dbReference>
<dbReference type="SUPFAM" id="SSF53720">
    <property type="entry name" value="ALDH-like"/>
    <property type="match status" value="1"/>
</dbReference>
<evidence type="ECO:0000256" key="1">
    <source>
        <dbReference type="ARBA" id="ARBA00009986"/>
    </source>
</evidence>
<dbReference type="InterPro" id="IPR016161">
    <property type="entry name" value="Ald_DH/histidinol_DH"/>
</dbReference>
<keyword evidence="7" id="KW-1185">Reference proteome</keyword>
<feature type="active site" evidence="3">
    <location>
        <position position="242"/>
    </location>
</feature>
<dbReference type="Gene3D" id="3.40.309.10">
    <property type="entry name" value="Aldehyde Dehydrogenase, Chain A, domain 2"/>
    <property type="match status" value="1"/>
</dbReference>
<dbReference type="KEGG" id="xdi:EZH22_02210"/>
<dbReference type="AlphaFoldDB" id="A0A974SJH6"/>
<dbReference type="FunFam" id="3.40.605.10:FF:000007">
    <property type="entry name" value="NAD/NADP-dependent betaine aldehyde dehydrogenase"/>
    <property type="match status" value="1"/>
</dbReference>
<evidence type="ECO:0000256" key="3">
    <source>
        <dbReference type="PROSITE-ProRule" id="PRU10007"/>
    </source>
</evidence>
<dbReference type="Gene3D" id="3.40.605.10">
    <property type="entry name" value="Aldehyde Dehydrogenase, Chain A, domain 1"/>
    <property type="match status" value="1"/>
</dbReference>
<dbReference type="InterPro" id="IPR015590">
    <property type="entry name" value="Aldehyde_DH_dom"/>
</dbReference>
<sequence length="468" mass="49503">MALPTKLLINGQLLDGCGLLSVVDPSTGEPFVEVPRASQAQMEAAIAAARAAQLAWGATPLFTRRERLARFADAVAQNADELARTLVMEQGKPLDQAHAEISYAEFFLRHFATADLPVEIVQDDEALRVEVHHRPLGVVAGITPWNFPVLIAAYKLGPSLMLGNSFILKPAPTTPVTSLMLGALARDIFPPGVVNVVTDANDLGALLTTHPGVAKISFTGSTPTGRKVMASAASTLKRITLELGGNDAAIVLDDVDVAAVAPKIFAGAFLNAGQVCIAIKRLYVHDRVYDALCGALAAQAETAVLGNGLDAGTSMGPLQNAAQYAKAQHLLDVAANDGTIVVGGIEARNGGYFVRPTIVRDIADGSELVDEEQFAPILPIVRFDDIDDVVRRANASPYGLGGSVWSGDVDRAYELAQRIESGTVWINHHLHFGPHIPFAGAKQSGYGVEFSEVGLAEFGQTHVISIAK</sequence>
<dbReference type="InterPro" id="IPR029510">
    <property type="entry name" value="Ald_DH_CS_GLU"/>
</dbReference>
<evidence type="ECO:0000256" key="2">
    <source>
        <dbReference type="ARBA" id="ARBA00023002"/>
    </source>
</evidence>
<proteinExistence type="inferred from homology"/>
<evidence type="ECO:0000313" key="6">
    <source>
        <dbReference type="EMBL" id="QRG07269.1"/>
    </source>
</evidence>
<reference evidence="6 7" key="1">
    <citation type="submission" date="2020-10" db="EMBL/GenBank/DDBJ databases">
        <title>Degradation of 1,4-Dioxane by Xanthobacter sp. YN2, via a Novel Group-2 Soluble Di-Iron Monooxygenase.</title>
        <authorList>
            <person name="Ma F."/>
            <person name="Wang Y."/>
            <person name="Yang J."/>
            <person name="Guo H."/>
            <person name="Su D."/>
            <person name="Yu L."/>
        </authorList>
    </citation>
    <scope>NUCLEOTIDE SEQUENCE [LARGE SCALE GENOMIC DNA]</scope>
    <source>
        <strain evidence="6 7">YN2</strain>
    </source>
</reference>
<dbReference type="Pfam" id="PF00171">
    <property type="entry name" value="Aldedh"/>
    <property type="match status" value="1"/>
</dbReference>
<name>A0A974SJH6_9HYPH</name>
<evidence type="ECO:0000259" key="5">
    <source>
        <dbReference type="Pfam" id="PF00171"/>
    </source>
</evidence>
<dbReference type="PROSITE" id="PS00687">
    <property type="entry name" value="ALDEHYDE_DEHYDR_GLU"/>
    <property type="match status" value="1"/>
</dbReference>
<gene>
    <name evidence="6" type="ORF">EZH22_02210</name>
</gene>
<dbReference type="InterPro" id="IPR016163">
    <property type="entry name" value="Ald_DH_C"/>
</dbReference>
<evidence type="ECO:0000256" key="4">
    <source>
        <dbReference type="RuleBase" id="RU003345"/>
    </source>
</evidence>
<keyword evidence="2 4" id="KW-0560">Oxidoreductase</keyword>
<feature type="domain" description="Aldehyde dehydrogenase" evidence="5">
    <location>
        <begin position="20"/>
        <end position="462"/>
    </location>
</feature>
<dbReference type="PANTHER" id="PTHR11699">
    <property type="entry name" value="ALDEHYDE DEHYDROGENASE-RELATED"/>
    <property type="match status" value="1"/>
</dbReference>
<dbReference type="FunFam" id="3.40.309.10:FF:000009">
    <property type="entry name" value="Aldehyde dehydrogenase A"/>
    <property type="match status" value="1"/>
</dbReference>
<dbReference type="CDD" id="cd07106">
    <property type="entry name" value="ALDH_AldA-AAD23400"/>
    <property type="match status" value="1"/>
</dbReference>
<accession>A0A974SJH6</accession>
<comment type="similarity">
    <text evidence="1 4">Belongs to the aldehyde dehydrogenase family.</text>
</comment>